<comment type="caution">
    <text evidence="4">The sequence shown here is derived from an EMBL/GenBank/DDBJ whole genome shotgun (WGS) entry which is preliminary data.</text>
</comment>
<dbReference type="PRINTS" id="PR00775">
    <property type="entry name" value="HEATSHOCK90"/>
</dbReference>
<evidence type="ECO:0008006" key="6">
    <source>
        <dbReference type="Google" id="ProtNLM"/>
    </source>
</evidence>
<name>A0A9X3AH57_9PSEU</name>
<evidence type="ECO:0000259" key="3">
    <source>
        <dbReference type="Pfam" id="PF24410"/>
    </source>
</evidence>
<evidence type="ECO:0000259" key="2">
    <source>
        <dbReference type="Pfam" id="PF24401"/>
    </source>
</evidence>
<proteinExistence type="predicted"/>
<reference evidence="4" key="1">
    <citation type="submission" date="2022-08" db="EMBL/GenBank/DDBJ databases">
        <authorList>
            <person name="Tistechok S."/>
            <person name="Samborskyy M."/>
            <person name="Roman I."/>
        </authorList>
    </citation>
    <scope>NUCLEOTIDE SEQUENCE</scope>
    <source>
        <strain evidence="4">DSM 103496</strain>
    </source>
</reference>
<evidence type="ECO:0000313" key="4">
    <source>
        <dbReference type="EMBL" id="MCS7480556.1"/>
    </source>
</evidence>
<feature type="domain" description="wHTH-Hsp90 Na associated" evidence="3">
    <location>
        <begin position="1033"/>
        <end position="1073"/>
    </location>
</feature>
<protein>
    <recommendedName>
        <fullName evidence="6">Histidine kinase/DNA gyrase B/HSP90-like ATPase</fullName>
    </recommendedName>
</protein>
<dbReference type="SUPFAM" id="SSF55874">
    <property type="entry name" value="ATPase domain of HSP90 chaperone/DNA topoisomerase II/histidine kinase"/>
    <property type="match status" value="1"/>
</dbReference>
<organism evidence="4 5">
    <name type="scientific">Umezawaea endophytica</name>
    <dbReference type="NCBI Taxonomy" id="1654476"/>
    <lineage>
        <taxon>Bacteria</taxon>
        <taxon>Bacillati</taxon>
        <taxon>Actinomycetota</taxon>
        <taxon>Actinomycetes</taxon>
        <taxon>Pseudonocardiales</taxon>
        <taxon>Pseudonocardiaceae</taxon>
        <taxon>Umezawaea</taxon>
    </lineage>
</organism>
<feature type="domain" description="wHTH-Hsp90 Na associated" evidence="3">
    <location>
        <begin position="899"/>
        <end position="947"/>
    </location>
</feature>
<keyword evidence="5" id="KW-1185">Reference proteome</keyword>
<dbReference type="InterPro" id="IPR020575">
    <property type="entry name" value="Hsp90_N"/>
</dbReference>
<feature type="domain" description="wHTH-Hsp90 Na associated" evidence="3">
    <location>
        <begin position="1149"/>
        <end position="1200"/>
    </location>
</feature>
<dbReference type="InterPro" id="IPR056506">
    <property type="entry name" value="iHD-CE"/>
</dbReference>
<feature type="domain" description="wHTH-Hsp90 Na associated" evidence="3">
    <location>
        <begin position="1098"/>
        <end position="1136"/>
    </location>
</feature>
<dbReference type="Pfam" id="PF24401">
    <property type="entry name" value="iHD-CE"/>
    <property type="match status" value="1"/>
</dbReference>
<evidence type="ECO:0000313" key="5">
    <source>
        <dbReference type="Proteomes" id="UP001141259"/>
    </source>
</evidence>
<dbReference type="Proteomes" id="UP001141259">
    <property type="component" value="Unassembled WGS sequence"/>
</dbReference>
<gene>
    <name evidence="4" type="ORF">NZH93_27195</name>
</gene>
<evidence type="ECO:0000256" key="1">
    <source>
        <dbReference type="SAM" id="MobiDB-lite"/>
    </source>
</evidence>
<dbReference type="Pfam" id="PF24410">
    <property type="entry name" value="wHTH-HSP90_Na-assoc"/>
    <property type="match status" value="4"/>
</dbReference>
<dbReference type="InterPro" id="IPR036890">
    <property type="entry name" value="HATPase_C_sf"/>
</dbReference>
<dbReference type="EMBL" id="JANYMP010000014">
    <property type="protein sequence ID" value="MCS7480556.1"/>
    <property type="molecule type" value="Genomic_DNA"/>
</dbReference>
<sequence>MYNSVQGEVQGPVVQIRDLYLTVGLPVSETADRADVHPWSRQVGASKVWEQIKAGYSHQRMRELAMGVAQGLAVFCEEVERGLASDPWLDRTLVERFGKQVDWLVSRDPSEKNRLYPAEAVLLSLAPLLHQCLWSRAAYMYSKEVDPTNLRPTGSSNNRRSEYEDFLRDQDKLVVRANLELEDRDSARTEISWWLFHRWLVQRPEVLKVKAVAELLTGVDDPELSRVLHADRVRMLLYGLRVDPRRLTSERQDFRPPPVDLPFRGPMVALLLGLAHVAAIEVTDLSDVLVWHMGIPRPATVEGTFASVRTAEWTRRDDGPVLTTRCDHEAVVEVLREHASRFDALLRDVRLKSNVLDLEPLRAMPLRASGDGVEPEVDEDGKPLFSGWSKFQLDEERVRDLLMGEQLYQDRHMAVRELYQNALDACRYRQARETYNEQRTRKPSTWVGKIQFRQGVERGRHFIECEDNGIGMDTPELTGVFAQAGVRFANLPEYREEQLDWESADRPVKLFLNSRFGIGVLSYFMLADEIEVTTRRMGRDGLPDRPAHRVTISGPGHLFRIKTSDVRPEPGTTVRLYLREPDPEGKAIRWLDDVLVIADFSTTAEHEGQSWRWLPGVLGRDGTRERTSNVPDRGRTCSALDGQVFWCEFGGGLLVDGLVVKPSKIRGVIGRTPGSSSSAIIGAVVNLVGHRAPKLSVDRTSILDDVANDAEELLVGALAQLLAEGMHLVGLNWLNRIARSSLRLADLITVALIDGGVTLDGGSRPVDVGATGWLTSDPELIRFNSRDDFFGDVQGMSPAEKSSDHILLWRLVAHAPNSRLDLIVDAVPGLVLPSVVLPAIPSDIIFVSEDGGGISPGAYFELAQLASIGIEDAFSRGVELVLMNSIPSQSIVVDNEVGRILLSVDLDGEEPWLDRGVKIAALRLFDAHVRTGIPILDIAEWMAGLGFDTSSALLFSSCPDPVDLELVRDRSVLDWSAGMAAPRVGHLLDVSRQLEISLEVLCRRLDELEIDTSAMCFPSVLRSADVDLLMWGDRRAGLWLRPDRVYPGRMIRLAESLRISLRDVAARFREFGLMVPDCLPDAIVAGDVSLVEGTWSDVEDWGDHGRQVPIGHLLASAKSLDISLGEAIDRIRDYGLQTADLPFVPEGGPDDLIVLSQDLDGESPWLVSGQVVPVRHLTGLFAKHRIRPEEAAARLVAYGYSVAGVPVSSSLNRLDRSFLDSINLTQPICLRDLMVVSADTDLPLVEAAQLLRDVGLDVPDVVESIRSAVQKIPRRSTSTDTHARADWTPHTGAEPRPSR</sequence>
<dbReference type="InterPro" id="IPR056507">
    <property type="entry name" value="wHTH-HSP90_Na-assoc"/>
</dbReference>
<accession>A0A9X3AH57</accession>
<feature type="region of interest" description="Disordered" evidence="1">
    <location>
        <begin position="1271"/>
        <end position="1299"/>
    </location>
</feature>
<dbReference type="Gene3D" id="3.30.565.10">
    <property type="entry name" value="Histidine kinase-like ATPase, C-terminal domain"/>
    <property type="match status" value="1"/>
</dbReference>
<dbReference type="RefSeq" id="WP_259626051.1">
    <property type="nucleotide sequence ID" value="NZ_JANYMP010000014.1"/>
</dbReference>
<feature type="domain" description="iHD-CE" evidence="2">
    <location>
        <begin position="39"/>
        <end position="375"/>
    </location>
</feature>